<evidence type="ECO:0000313" key="2">
    <source>
        <dbReference type="EMBL" id="MBA0843254.1"/>
    </source>
</evidence>
<comment type="caution">
    <text evidence="2">The sequence shown here is derived from an EMBL/GenBank/DDBJ whole genome shotgun (WGS) entry which is preliminary data.</text>
</comment>
<accession>A0A7J9KA01</accession>
<dbReference type="EMBL" id="JABFAE010000013">
    <property type="protein sequence ID" value="MBA0843254.1"/>
    <property type="molecule type" value="Genomic_DNA"/>
</dbReference>
<dbReference type="AlphaFoldDB" id="A0A7J9KA01"/>
<sequence length="211" mass="23365">MMQMLEENNKKIVETISSPTFSSNTTPSHLQPVINTSTRPTPIQNENRENTSDASTLVLPIKIDATNTVNTNTLTTLTFVTSVRNHVTKNSQCRASSLVAQTTETHSFVTKGGQQSFLEEKKTSLSFFEFDLKLPLPVRVVAKPYLQDYTNPKYKSSNTSSSDTCKHVMKFVKTLGVDGLDDDLKLKEFSKSSIEKAYTSCVNLTPGSVES</sequence>
<feature type="compositionally biased region" description="Polar residues" evidence="1">
    <location>
        <begin position="33"/>
        <end position="45"/>
    </location>
</feature>
<organism evidence="2 3">
    <name type="scientific">Gossypium armourianum</name>
    <dbReference type="NCBI Taxonomy" id="34283"/>
    <lineage>
        <taxon>Eukaryota</taxon>
        <taxon>Viridiplantae</taxon>
        <taxon>Streptophyta</taxon>
        <taxon>Embryophyta</taxon>
        <taxon>Tracheophyta</taxon>
        <taxon>Spermatophyta</taxon>
        <taxon>Magnoliopsida</taxon>
        <taxon>eudicotyledons</taxon>
        <taxon>Gunneridae</taxon>
        <taxon>Pentapetalae</taxon>
        <taxon>rosids</taxon>
        <taxon>malvids</taxon>
        <taxon>Malvales</taxon>
        <taxon>Malvaceae</taxon>
        <taxon>Malvoideae</taxon>
        <taxon>Gossypium</taxon>
    </lineage>
</organism>
<feature type="compositionally biased region" description="Low complexity" evidence="1">
    <location>
        <begin position="18"/>
        <end position="28"/>
    </location>
</feature>
<gene>
    <name evidence="2" type="ORF">Goarm_000460</name>
</gene>
<keyword evidence="3" id="KW-1185">Reference proteome</keyword>
<reference evidence="2 3" key="1">
    <citation type="journal article" date="2019" name="Genome Biol. Evol.">
        <title>Insights into the evolution of the New World diploid cottons (Gossypium, subgenus Houzingenia) based on genome sequencing.</title>
        <authorList>
            <person name="Grover C.E."/>
            <person name="Arick M.A. 2nd"/>
            <person name="Thrash A."/>
            <person name="Conover J.L."/>
            <person name="Sanders W.S."/>
            <person name="Peterson D.G."/>
            <person name="Frelichowski J.E."/>
            <person name="Scheffler J.A."/>
            <person name="Scheffler B.E."/>
            <person name="Wendel J.F."/>
        </authorList>
    </citation>
    <scope>NUCLEOTIDE SEQUENCE [LARGE SCALE GENOMIC DNA]</scope>
    <source>
        <strain evidence="2">6</strain>
        <tissue evidence="2">Leaf</tissue>
    </source>
</reference>
<dbReference type="Proteomes" id="UP000593575">
    <property type="component" value="Unassembled WGS sequence"/>
</dbReference>
<evidence type="ECO:0000313" key="3">
    <source>
        <dbReference type="Proteomes" id="UP000593575"/>
    </source>
</evidence>
<proteinExistence type="predicted"/>
<feature type="region of interest" description="Disordered" evidence="1">
    <location>
        <begin position="18"/>
        <end position="52"/>
    </location>
</feature>
<name>A0A7J9KA01_9ROSI</name>
<evidence type="ECO:0000256" key="1">
    <source>
        <dbReference type="SAM" id="MobiDB-lite"/>
    </source>
</evidence>
<protein>
    <submittedName>
        <fullName evidence="2">Uncharacterized protein</fullName>
    </submittedName>
</protein>